<dbReference type="EMBL" id="UOEU01001055">
    <property type="protein sequence ID" value="VAW43285.1"/>
    <property type="molecule type" value="Genomic_DNA"/>
</dbReference>
<reference evidence="6" key="1">
    <citation type="submission" date="2018-06" db="EMBL/GenBank/DDBJ databases">
        <authorList>
            <person name="Zhirakovskaya E."/>
        </authorList>
    </citation>
    <scope>NUCLEOTIDE SEQUENCE</scope>
</reference>
<proteinExistence type="predicted"/>
<accession>A0A3B0VIB9</accession>
<dbReference type="InterPro" id="IPR008331">
    <property type="entry name" value="Ferritin_DPS_dom"/>
</dbReference>
<dbReference type="GO" id="GO:0004322">
    <property type="term" value="F:ferroxidase activity"/>
    <property type="evidence" value="ECO:0007669"/>
    <property type="project" value="TreeGrafter"/>
</dbReference>
<dbReference type="InterPro" id="IPR012347">
    <property type="entry name" value="Ferritin-like"/>
</dbReference>
<keyword evidence="4" id="KW-0408">Iron</keyword>
<keyword evidence="2" id="KW-0479">Metal-binding</keyword>
<name>A0A3B0VIB9_9ZZZZ</name>
<dbReference type="PANTHER" id="PTHR11431:SF127">
    <property type="entry name" value="BACTERIAL NON-HEME FERRITIN"/>
    <property type="match status" value="1"/>
</dbReference>
<dbReference type="SUPFAM" id="SSF47240">
    <property type="entry name" value="Ferritin-like"/>
    <property type="match status" value="1"/>
</dbReference>
<sequence>MIIKEKVVEAMNAQIQSEFTASAQYIAIAVYFDEESLPDLAAFFYRQSEEERMHAMKFVHFMLEAGAKPIIPSLPEMRNSFDSASDAVQFALDQEIKVTNQINNLVSIADAEKDYASSQFLQWFVTEQVEEVDSMTTLLDTIKHAGGTLLLVEDFVRRALAAGGAEAAPAE</sequence>
<protein>
    <submittedName>
        <fullName evidence="6">Ferritin-like protein 2</fullName>
    </submittedName>
</protein>
<dbReference type="GO" id="GO:0005829">
    <property type="term" value="C:cytosol"/>
    <property type="evidence" value="ECO:0007669"/>
    <property type="project" value="TreeGrafter"/>
</dbReference>
<evidence type="ECO:0000256" key="1">
    <source>
        <dbReference type="ARBA" id="ARBA00022434"/>
    </source>
</evidence>
<evidence type="ECO:0000256" key="2">
    <source>
        <dbReference type="ARBA" id="ARBA00022723"/>
    </source>
</evidence>
<dbReference type="GO" id="GO:0006879">
    <property type="term" value="P:intracellular iron ion homeostasis"/>
    <property type="evidence" value="ECO:0007669"/>
    <property type="project" value="UniProtKB-KW"/>
</dbReference>
<dbReference type="AlphaFoldDB" id="A0A3B0VIB9"/>
<dbReference type="InterPro" id="IPR009040">
    <property type="entry name" value="Ferritin-like_diiron"/>
</dbReference>
<evidence type="ECO:0000259" key="5">
    <source>
        <dbReference type="PROSITE" id="PS50905"/>
    </source>
</evidence>
<keyword evidence="1" id="KW-0409">Iron storage</keyword>
<feature type="domain" description="Ferritin-like diiron" evidence="5">
    <location>
        <begin position="1"/>
        <end position="146"/>
    </location>
</feature>
<gene>
    <name evidence="6" type="ORF">MNBD_CHLOROFLEXI01-356</name>
</gene>
<dbReference type="GO" id="GO:0008199">
    <property type="term" value="F:ferric iron binding"/>
    <property type="evidence" value="ECO:0007669"/>
    <property type="project" value="InterPro"/>
</dbReference>
<dbReference type="PROSITE" id="PS50905">
    <property type="entry name" value="FERRITIN_LIKE"/>
    <property type="match status" value="1"/>
</dbReference>
<dbReference type="GO" id="GO:0006826">
    <property type="term" value="P:iron ion transport"/>
    <property type="evidence" value="ECO:0007669"/>
    <property type="project" value="InterPro"/>
</dbReference>
<dbReference type="PANTHER" id="PTHR11431">
    <property type="entry name" value="FERRITIN"/>
    <property type="match status" value="1"/>
</dbReference>
<dbReference type="InterPro" id="IPR001519">
    <property type="entry name" value="Ferritin"/>
</dbReference>
<dbReference type="GO" id="GO:0008198">
    <property type="term" value="F:ferrous iron binding"/>
    <property type="evidence" value="ECO:0007669"/>
    <property type="project" value="TreeGrafter"/>
</dbReference>
<evidence type="ECO:0000256" key="4">
    <source>
        <dbReference type="ARBA" id="ARBA00023004"/>
    </source>
</evidence>
<keyword evidence="3" id="KW-0560">Oxidoreductase</keyword>
<dbReference type="CDD" id="cd01055">
    <property type="entry name" value="Nonheme_Ferritin"/>
    <property type="match status" value="1"/>
</dbReference>
<evidence type="ECO:0000313" key="6">
    <source>
        <dbReference type="EMBL" id="VAW43285.1"/>
    </source>
</evidence>
<dbReference type="Pfam" id="PF00210">
    <property type="entry name" value="Ferritin"/>
    <property type="match status" value="1"/>
</dbReference>
<dbReference type="InterPro" id="IPR041719">
    <property type="entry name" value="Ferritin_prok"/>
</dbReference>
<dbReference type="InterPro" id="IPR009078">
    <property type="entry name" value="Ferritin-like_SF"/>
</dbReference>
<evidence type="ECO:0000256" key="3">
    <source>
        <dbReference type="ARBA" id="ARBA00023002"/>
    </source>
</evidence>
<dbReference type="Gene3D" id="1.20.1260.10">
    <property type="match status" value="1"/>
</dbReference>
<organism evidence="6">
    <name type="scientific">hydrothermal vent metagenome</name>
    <dbReference type="NCBI Taxonomy" id="652676"/>
    <lineage>
        <taxon>unclassified sequences</taxon>
        <taxon>metagenomes</taxon>
        <taxon>ecological metagenomes</taxon>
    </lineage>
</organism>